<name>A0A5B7CJ37_PORTR</name>
<gene>
    <name evidence="1" type="ORF">E2C01_000238</name>
</gene>
<comment type="caution">
    <text evidence="1">The sequence shown here is derived from an EMBL/GenBank/DDBJ whole genome shotgun (WGS) entry which is preliminary data.</text>
</comment>
<evidence type="ECO:0000313" key="2">
    <source>
        <dbReference type="Proteomes" id="UP000324222"/>
    </source>
</evidence>
<sequence length="133" mass="14191">MIIFLISCLKPVHIRVGGVDRQGVAGRVGQYGLDRTGRVSIKIQLLPLHKAGQGGDRRERREGVEMRAAERGREALSTLIDALSVVVICTTAPSSSHGNKLKFSASNTIFPCGISPECRVESVLTGHGASPTD</sequence>
<proteinExistence type="predicted"/>
<dbReference type="EMBL" id="VSRR010000006">
    <property type="protein sequence ID" value="MPC07673.1"/>
    <property type="molecule type" value="Genomic_DNA"/>
</dbReference>
<organism evidence="1 2">
    <name type="scientific">Portunus trituberculatus</name>
    <name type="common">Swimming crab</name>
    <name type="synonym">Neptunus trituberculatus</name>
    <dbReference type="NCBI Taxonomy" id="210409"/>
    <lineage>
        <taxon>Eukaryota</taxon>
        <taxon>Metazoa</taxon>
        <taxon>Ecdysozoa</taxon>
        <taxon>Arthropoda</taxon>
        <taxon>Crustacea</taxon>
        <taxon>Multicrustacea</taxon>
        <taxon>Malacostraca</taxon>
        <taxon>Eumalacostraca</taxon>
        <taxon>Eucarida</taxon>
        <taxon>Decapoda</taxon>
        <taxon>Pleocyemata</taxon>
        <taxon>Brachyura</taxon>
        <taxon>Eubrachyura</taxon>
        <taxon>Portunoidea</taxon>
        <taxon>Portunidae</taxon>
        <taxon>Portuninae</taxon>
        <taxon>Portunus</taxon>
    </lineage>
</organism>
<dbReference type="Proteomes" id="UP000324222">
    <property type="component" value="Unassembled WGS sequence"/>
</dbReference>
<protein>
    <submittedName>
        <fullName evidence="1">Uncharacterized protein</fullName>
    </submittedName>
</protein>
<evidence type="ECO:0000313" key="1">
    <source>
        <dbReference type="EMBL" id="MPC07673.1"/>
    </source>
</evidence>
<keyword evidence="2" id="KW-1185">Reference proteome</keyword>
<dbReference type="AlphaFoldDB" id="A0A5B7CJ37"/>
<reference evidence="1 2" key="1">
    <citation type="submission" date="2019-05" db="EMBL/GenBank/DDBJ databases">
        <title>Another draft genome of Portunus trituberculatus and its Hox gene families provides insights of decapod evolution.</title>
        <authorList>
            <person name="Jeong J.-H."/>
            <person name="Song I."/>
            <person name="Kim S."/>
            <person name="Choi T."/>
            <person name="Kim D."/>
            <person name="Ryu S."/>
            <person name="Kim W."/>
        </authorList>
    </citation>
    <scope>NUCLEOTIDE SEQUENCE [LARGE SCALE GENOMIC DNA]</scope>
    <source>
        <tissue evidence="1">Muscle</tissue>
    </source>
</reference>
<accession>A0A5B7CJ37</accession>